<keyword evidence="2" id="KW-1185">Reference proteome</keyword>
<organism evidence="1 2">
    <name type="scientific">Zasmidium cellare</name>
    <name type="common">Wine cellar mold</name>
    <name type="synonym">Racodium cellare</name>
    <dbReference type="NCBI Taxonomy" id="395010"/>
    <lineage>
        <taxon>Eukaryota</taxon>
        <taxon>Fungi</taxon>
        <taxon>Dikarya</taxon>
        <taxon>Ascomycota</taxon>
        <taxon>Pezizomycotina</taxon>
        <taxon>Dothideomycetes</taxon>
        <taxon>Dothideomycetidae</taxon>
        <taxon>Mycosphaerellales</taxon>
        <taxon>Mycosphaerellaceae</taxon>
        <taxon>Zasmidium</taxon>
    </lineage>
</organism>
<protein>
    <recommendedName>
        <fullName evidence="3">SprT-like domain-containing protein</fullName>
    </recommendedName>
</protein>
<dbReference type="EMBL" id="JAXOVC010000002">
    <property type="protein sequence ID" value="KAK4505559.1"/>
    <property type="molecule type" value="Genomic_DNA"/>
</dbReference>
<evidence type="ECO:0008006" key="3">
    <source>
        <dbReference type="Google" id="ProtNLM"/>
    </source>
</evidence>
<comment type="caution">
    <text evidence="1">The sequence shown here is derived from an EMBL/GenBank/DDBJ whole genome shotgun (WGS) entry which is preliminary data.</text>
</comment>
<gene>
    <name evidence="1" type="ORF">PRZ48_003522</name>
</gene>
<sequence length="707" mass="78625">MAWRSFSAPVLPFCPPLAPRPLCNPALFRTYPDWRQTFYHGGRHGSGWSSDKSITALHDKKLEQLGDLGWSLDYATAWCYRHLVGRQPEVSDAIDTIRDLCDVVTPDTPFEIFDHLDTALFGSKLRTMVYLRWKPHASCSTGTTSGPNVAGAPRITIELNSTAFDGFDADIDDLLEALIHQMIHAFFLVCCGVQKTGDKQDGRLMDGVHFGVILLTIKDICKQCVDGPLRLVFHAAKRKALEGPVPSMDSMWPYPWDTMRGGDSAALQPYILTSGVGPGPADNQTHCLHDNRHITFRDVQAWQVQVYARALDEDMESKGEKVWDFDEKHKLVEHDRRFITKPSVTYIELIWDKKRIMANREKALAFKSQKDTIEKGSKYELKIPDCDETIFKCVYDFINRKAYAREEGEEEMAQSRNLGRRQLAPVLAGYLRGHVRASAVDKPSITLHVKVFKQAEKMEFEELQKYALLRLYELETTDDEPIEPLRMIYGDGEAKINPDLHKWARRFLSRSDEHKLEFYPLGSAWCNNGVGISNLVKIIQLHGDGFQELYNGSRAFREDVRLAVQRILAGQGEGGLLDMPLRGMSDALAAPALLGGRLGGLGGPGLGARPMLTSSLSDRVMERVTDTIDDEIALLPGVGMGLGGIGNVGRGNGLLGLPPLRRAPADILGGDVSIPNNKAKGMALTTKQLLGVGNPRMAPIFDHLPAL</sequence>
<reference evidence="1 2" key="1">
    <citation type="journal article" date="2023" name="G3 (Bethesda)">
        <title>A chromosome-level genome assembly of Zasmidium syzygii isolated from banana leaves.</title>
        <authorList>
            <person name="van Westerhoven A.C."/>
            <person name="Mehrabi R."/>
            <person name="Talebi R."/>
            <person name="Steentjes M.B.F."/>
            <person name="Corcolon B."/>
            <person name="Chong P.A."/>
            <person name="Kema G.H.J."/>
            <person name="Seidl M.F."/>
        </authorList>
    </citation>
    <scope>NUCLEOTIDE SEQUENCE [LARGE SCALE GENOMIC DNA]</scope>
    <source>
        <strain evidence="1 2">P124</strain>
    </source>
</reference>
<evidence type="ECO:0000313" key="1">
    <source>
        <dbReference type="EMBL" id="KAK4505559.1"/>
    </source>
</evidence>
<name>A0ABR0EVX5_ZASCE</name>
<dbReference type="Proteomes" id="UP001305779">
    <property type="component" value="Unassembled WGS sequence"/>
</dbReference>
<evidence type="ECO:0000313" key="2">
    <source>
        <dbReference type="Proteomes" id="UP001305779"/>
    </source>
</evidence>
<accession>A0ABR0EVX5</accession>
<proteinExistence type="predicted"/>